<accession>A0A5S5BRH6</accession>
<feature type="domain" description="DUF4183" evidence="2">
    <location>
        <begin position="37"/>
        <end position="108"/>
    </location>
</feature>
<proteinExistence type="predicted"/>
<keyword evidence="4" id="KW-1185">Reference proteome</keyword>
<feature type="region of interest" description="Disordered" evidence="1">
    <location>
        <begin position="1"/>
        <end position="23"/>
    </location>
</feature>
<name>A0A5S5BRH6_9BACL</name>
<protein>
    <submittedName>
        <fullName evidence="3">Uncharacterized protein DUF4183</fullName>
    </submittedName>
</protein>
<dbReference type="Pfam" id="PF13799">
    <property type="entry name" value="DUF4183"/>
    <property type="match status" value="1"/>
</dbReference>
<reference evidence="3 4" key="1">
    <citation type="submission" date="2019-07" db="EMBL/GenBank/DDBJ databases">
        <title>Genomic Encyclopedia of Type Strains, Phase III (KMG-III): the genomes of soil and plant-associated and newly described type strains.</title>
        <authorList>
            <person name="Whitman W."/>
        </authorList>
    </citation>
    <scope>NUCLEOTIDE SEQUENCE [LARGE SCALE GENOMIC DNA]</scope>
    <source>
        <strain evidence="3 4">BL24</strain>
    </source>
</reference>
<dbReference type="AlphaFoldDB" id="A0A5S5BRH6"/>
<evidence type="ECO:0000259" key="2">
    <source>
        <dbReference type="Pfam" id="PF13799"/>
    </source>
</evidence>
<organism evidence="3 4">
    <name type="scientific">Paenibacillus methanolicus</name>
    <dbReference type="NCBI Taxonomy" id="582686"/>
    <lineage>
        <taxon>Bacteria</taxon>
        <taxon>Bacillati</taxon>
        <taxon>Bacillota</taxon>
        <taxon>Bacilli</taxon>
        <taxon>Bacillales</taxon>
        <taxon>Paenibacillaceae</taxon>
        <taxon>Paenibacillus</taxon>
    </lineage>
</organism>
<gene>
    <name evidence="3" type="ORF">BCM02_113123</name>
</gene>
<dbReference type="InterPro" id="IPR025237">
    <property type="entry name" value="DUF4183"/>
</dbReference>
<evidence type="ECO:0000256" key="1">
    <source>
        <dbReference type="SAM" id="MobiDB-lite"/>
    </source>
</evidence>
<evidence type="ECO:0000313" key="3">
    <source>
        <dbReference type="EMBL" id="TYP69791.1"/>
    </source>
</evidence>
<evidence type="ECO:0000313" key="4">
    <source>
        <dbReference type="Proteomes" id="UP000323257"/>
    </source>
</evidence>
<sequence>MSIRQSPRKRASRQTKRKSTRGRTRRLLQTKVYLFYAIADGAKREYRDEDGVDGYGRTNRIPNPRDMSLIQTFVNAVLQPANMYRIRAGSIRFLSEDIPQKGVPIIVQSIRIMA</sequence>
<dbReference type="Proteomes" id="UP000323257">
    <property type="component" value="Unassembled WGS sequence"/>
</dbReference>
<comment type="caution">
    <text evidence="3">The sequence shown here is derived from an EMBL/GenBank/DDBJ whole genome shotgun (WGS) entry which is preliminary data.</text>
</comment>
<dbReference type="EMBL" id="VNHS01000013">
    <property type="protein sequence ID" value="TYP69791.1"/>
    <property type="molecule type" value="Genomic_DNA"/>
</dbReference>